<dbReference type="GO" id="GO:0046872">
    <property type="term" value="F:metal ion binding"/>
    <property type="evidence" value="ECO:0007669"/>
    <property type="project" value="UniProtKB-KW"/>
</dbReference>
<dbReference type="EMBL" id="JAULSW010000002">
    <property type="protein sequence ID" value="KAK3389519.1"/>
    <property type="molecule type" value="Genomic_DNA"/>
</dbReference>
<reference evidence="5" key="2">
    <citation type="submission" date="2023-06" db="EMBL/GenBank/DDBJ databases">
        <authorList>
            <consortium name="Lawrence Berkeley National Laboratory"/>
            <person name="Haridas S."/>
            <person name="Hensen N."/>
            <person name="Bonometti L."/>
            <person name="Westerberg I."/>
            <person name="Brannstrom I.O."/>
            <person name="Guillou S."/>
            <person name="Cros-Aarteil S."/>
            <person name="Calhoun S."/>
            <person name="Kuo A."/>
            <person name="Mondo S."/>
            <person name="Pangilinan J."/>
            <person name="Riley R."/>
            <person name="LaButti K."/>
            <person name="Andreopoulos B."/>
            <person name="Lipzen A."/>
            <person name="Chen C."/>
            <person name="Yanf M."/>
            <person name="Daum C."/>
            <person name="Ng V."/>
            <person name="Clum A."/>
            <person name="Steindorff A."/>
            <person name="Ohm R."/>
            <person name="Martin F."/>
            <person name="Silar P."/>
            <person name="Natvig D."/>
            <person name="Lalanne C."/>
            <person name="Gautier V."/>
            <person name="Ament-velasquez S.L."/>
            <person name="Kruys A."/>
            <person name="Hutchinson M.I."/>
            <person name="Powell A.J."/>
            <person name="Barry K."/>
            <person name="Miller A.N."/>
            <person name="Grigoriev I.V."/>
            <person name="Debuchy R."/>
            <person name="Gladieux P."/>
            <person name="Thoren M.H."/>
            <person name="Johannesson H."/>
        </authorList>
    </citation>
    <scope>NUCLEOTIDE SEQUENCE</scope>
    <source>
        <strain evidence="5">CBS 232.78</strain>
    </source>
</reference>
<comment type="cofactor">
    <cofactor evidence="1 4">
        <name>Mg(2+)</name>
        <dbReference type="ChEBI" id="CHEBI:18420"/>
    </cofactor>
</comment>
<keyword evidence="4" id="KW-0456">Lyase</keyword>
<dbReference type="PANTHER" id="PTHR35201">
    <property type="entry name" value="TERPENE SYNTHASE"/>
    <property type="match status" value="1"/>
</dbReference>
<keyword evidence="3 4" id="KW-0460">Magnesium</keyword>
<dbReference type="GO" id="GO:0008299">
    <property type="term" value="P:isoprenoid biosynthetic process"/>
    <property type="evidence" value="ECO:0007669"/>
    <property type="project" value="UniProtKB-ARBA"/>
</dbReference>
<dbReference type="Gene3D" id="1.10.600.10">
    <property type="entry name" value="Farnesyl Diphosphate Synthase"/>
    <property type="match status" value="1"/>
</dbReference>
<dbReference type="EC" id="4.2.3.-" evidence="4"/>
<dbReference type="InterPro" id="IPR034686">
    <property type="entry name" value="Terpene_cyclase-like_2"/>
</dbReference>
<evidence type="ECO:0000256" key="4">
    <source>
        <dbReference type="RuleBase" id="RU366034"/>
    </source>
</evidence>
<dbReference type="Proteomes" id="UP001285441">
    <property type="component" value="Unassembled WGS sequence"/>
</dbReference>
<dbReference type="InterPro" id="IPR008949">
    <property type="entry name" value="Isoprenoid_synthase_dom_sf"/>
</dbReference>
<dbReference type="AlphaFoldDB" id="A0AAE0NXN7"/>
<reference evidence="5" key="1">
    <citation type="journal article" date="2023" name="Mol. Phylogenet. Evol.">
        <title>Genome-scale phylogeny and comparative genomics of the fungal order Sordariales.</title>
        <authorList>
            <person name="Hensen N."/>
            <person name="Bonometti L."/>
            <person name="Westerberg I."/>
            <person name="Brannstrom I.O."/>
            <person name="Guillou S."/>
            <person name="Cros-Aarteil S."/>
            <person name="Calhoun S."/>
            <person name="Haridas S."/>
            <person name="Kuo A."/>
            <person name="Mondo S."/>
            <person name="Pangilinan J."/>
            <person name="Riley R."/>
            <person name="LaButti K."/>
            <person name="Andreopoulos B."/>
            <person name="Lipzen A."/>
            <person name="Chen C."/>
            <person name="Yan M."/>
            <person name="Daum C."/>
            <person name="Ng V."/>
            <person name="Clum A."/>
            <person name="Steindorff A."/>
            <person name="Ohm R.A."/>
            <person name="Martin F."/>
            <person name="Silar P."/>
            <person name="Natvig D.O."/>
            <person name="Lalanne C."/>
            <person name="Gautier V."/>
            <person name="Ament-Velasquez S.L."/>
            <person name="Kruys A."/>
            <person name="Hutchinson M.I."/>
            <person name="Powell A.J."/>
            <person name="Barry K."/>
            <person name="Miller A.N."/>
            <person name="Grigoriev I.V."/>
            <person name="Debuchy R."/>
            <person name="Gladieux P."/>
            <person name="Hiltunen Thoren M."/>
            <person name="Johannesson H."/>
        </authorList>
    </citation>
    <scope>NUCLEOTIDE SEQUENCE</scope>
    <source>
        <strain evidence="5">CBS 232.78</strain>
    </source>
</reference>
<evidence type="ECO:0000256" key="3">
    <source>
        <dbReference type="ARBA" id="ARBA00022842"/>
    </source>
</evidence>
<dbReference type="Pfam" id="PF19086">
    <property type="entry name" value="Terpene_syn_C_2"/>
    <property type="match status" value="1"/>
</dbReference>
<name>A0AAE0NXN7_9PEZI</name>
<dbReference type="GO" id="GO:0010333">
    <property type="term" value="F:terpene synthase activity"/>
    <property type="evidence" value="ECO:0007669"/>
    <property type="project" value="InterPro"/>
</dbReference>
<comment type="similarity">
    <text evidence="2 4">Belongs to the terpene synthase family.</text>
</comment>
<evidence type="ECO:0000313" key="5">
    <source>
        <dbReference type="EMBL" id="KAK3389519.1"/>
    </source>
</evidence>
<keyword evidence="6" id="KW-1185">Reference proteome</keyword>
<dbReference type="PANTHER" id="PTHR35201:SF4">
    <property type="entry name" value="BETA-PINACENE SYNTHASE-RELATED"/>
    <property type="match status" value="1"/>
</dbReference>
<evidence type="ECO:0000256" key="1">
    <source>
        <dbReference type="ARBA" id="ARBA00001946"/>
    </source>
</evidence>
<evidence type="ECO:0000313" key="6">
    <source>
        <dbReference type="Proteomes" id="UP001285441"/>
    </source>
</evidence>
<sequence>MAMELVKLPNLLKDWPWERRLNPHYEEMRAASWRWFKSFQAFDPKSEEAFERCDFGHCRTVVDIMMLFAIDTYTDEIDEFVTKEMADMIMDALRSPTKPRTEGECVLGEMTRQFWELGRQTSTAMAERHMIEMMQLYLDAVVEDYLKVRRHTCGCLPSFALMELEFEFPEEVWQHPLLARLRDCAAYLVCVGNDLYSYRAERARGRHAVHNLMTVIMHQMDLRPQGAANWISNWVDGLMVDFMDCKANLPSWGPDVDKQVKEYVEGLAQWVRGHDDWSFESQRYFGTMGPSVQKTRKTYMLPRVDALDSPSLARWEEYILNPTPN</sequence>
<evidence type="ECO:0000256" key="2">
    <source>
        <dbReference type="ARBA" id="ARBA00006333"/>
    </source>
</evidence>
<proteinExistence type="inferred from homology"/>
<gene>
    <name evidence="5" type="ORF">B0H63DRAFT_492440</name>
</gene>
<accession>A0AAE0NXN7</accession>
<comment type="caution">
    <text evidence="5">The sequence shown here is derived from an EMBL/GenBank/DDBJ whole genome shotgun (WGS) entry which is preliminary data.</text>
</comment>
<dbReference type="SUPFAM" id="SSF48576">
    <property type="entry name" value="Terpenoid synthases"/>
    <property type="match status" value="1"/>
</dbReference>
<keyword evidence="4" id="KW-0479">Metal-binding</keyword>
<protein>
    <recommendedName>
        <fullName evidence="4">Terpene synthase</fullName>
        <ecNumber evidence="4">4.2.3.-</ecNumber>
    </recommendedName>
</protein>
<organism evidence="5 6">
    <name type="scientific">Podospora didyma</name>
    <dbReference type="NCBI Taxonomy" id="330526"/>
    <lineage>
        <taxon>Eukaryota</taxon>
        <taxon>Fungi</taxon>
        <taxon>Dikarya</taxon>
        <taxon>Ascomycota</taxon>
        <taxon>Pezizomycotina</taxon>
        <taxon>Sordariomycetes</taxon>
        <taxon>Sordariomycetidae</taxon>
        <taxon>Sordariales</taxon>
        <taxon>Podosporaceae</taxon>
        <taxon>Podospora</taxon>
    </lineage>
</organism>